<dbReference type="InterPro" id="IPR000064">
    <property type="entry name" value="NLP_P60_dom"/>
</dbReference>
<evidence type="ECO:0000259" key="5">
    <source>
        <dbReference type="PROSITE" id="PS51935"/>
    </source>
</evidence>
<keyword evidence="7" id="KW-1185">Reference proteome</keyword>
<dbReference type="NCBIfam" id="TIGR02219">
    <property type="entry name" value="phage_NlpC_fam"/>
    <property type="match status" value="1"/>
</dbReference>
<dbReference type="Pfam" id="PF00877">
    <property type="entry name" value="NLPC_P60"/>
    <property type="match status" value="1"/>
</dbReference>
<gene>
    <name evidence="6" type="ORF">KIP89_11590</name>
</gene>
<dbReference type="RefSeq" id="WP_213755593.1">
    <property type="nucleotide sequence ID" value="NZ_JAHCQH010000016.1"/>
</dbReference>
<reference evidence="6" key="1">
    <citation type="submission" date="2021-05" db="EMBL/GenBank/DDBJ databases">
        <authorList>
            <person name="Sun Q."/>
            <person name="Inoue M."/>
        </authorList>
    </citation>
    <scope>NUCLEOTIDE SEQUENCE</scope>
    <source>
        <strain evidence="6">VKM B-3255</strain>
    </source>
</reference>
<evidence type="ECO:0000256" key="1">
    <source>
        <dbReference type="ARBA" id="ARBA00007074"/>
    </source>
</evidence>
<keyword evidence="3" id="KW-0378">Hydrolase</keyword>
<comment type="caution">
    <text evidence="6">The sequence shown here is derived from an EMBL/GenBank/DDBJ whole genome shotgun (WGS) entry which is preliminary data.</text>
</comment>
<keyword evidence="2" id="KW-0645">Protease</keyword>
<dbReference type="InterPro" id="IPR038765">
    <property type="entry name" value="Papain-like_cys_pep_sf"/>
</dbReference>
<keyword evidence="4" id="KW-0788">Thiol protease</keyword>
<evidence type="ECO:0000256" key="2">
    <source>
        <dbReference type="ARBA" id="ARBA00022670"/>
    </source>
</evidence>
<dbReference type="EMBL" id="JAHCQH010000016">
    <property type="protein sequence ID" value="MBS9477752.1"/>
    <property type="molecule type" value="Genomic_DNA"/>
</dbReference>
<comment type="similarity">
    <text evidence="1">Belongs to the peptidase C40 family.</text>
</comment>
<dbReference type="PROSITE" id="PS51935">
    <property type="entry name" value="NLPC_P60"/>
    <property type="match status" value="1"/>
</dbReference>
<evidence type="ECO:0000313" key="6">
    <source>
        <dbReference type="EMBL" id="MBS9477752.1"/>
    </source>
</evidence>
<evidence type="ECO:0000256" key="3">
    <source>
        <dbReference type="ARBA" id="ARBA00022801"/>
    </source>
</evidence>
<dbReference type="Proteomes" id="UP001166585">
    <property type="component" value="Unassembled WGS sequence"/>
</dbReference>
<dbReference type="SUPFAM" id="SSF54001">
    <property type="entry name" value="Cysteine proteinases"/>
    <property type="match status" value="1"/>
</dbReference>
<evidence type="ECO:0000256" key="4">
    <source>
        <dbReference type="ARBA" id="ARBA00022807"/>
    </source>
</evidence>
<organism evidence="6 7">
    <name type="scientific">Ancylobacter radicis</name>
    <dbReference type="NCBI Taxonomy" id="2836179"/>
    <lineage>
        <taxon>Bacteria</taxon>
        <taxon>Pseudomonadati</taxon>
        <taxon>Pseudomonadota</taxon>
        <taxon>Alphaproteobacteria</taxon>
        <taxon>Hyphomicrobiales</taxon>
        <taxon>Xanthobacteraceae</taxon>
        <taxon>Ancylobacter</taxon>
    </lineage>
</organism>
<dbReference type="Gene3D" id="3.90.1720.10">
    <property type="entry name" value="endopeptidase domain like (from Nostoc punctiforme)"/>
    <property type="match status" value="1"/>
</dbReference>
<name>A0ABS5R9E6_9HYPH</name>
<feature type="domain" description="NlpC/P60" evidence="5">
    <location>
        <begin position="5"/>
        <end position="144"/>
    </location>
</feature>
<protein>
    <submittedName>
        <fullName evidence="6">C40 family peptidase</fullName>
    </submittedName>
</protein>
<evidence type="ECO:0000313" key="7">
    <source>
        <dbReference type="Proteomes" id="UP001166585"/>
    </source>
</evidence>
<proteinExistence type="inferred from homology"/>
<accession>A0ABS5R9E6</accession>
<dbReference type="InterPro" id="IPR011929">
    <property type="entry name" value="Phage_pept_NlpC/P60"/>
</dbReference>
<sequence length="146" mass="16280">MSISFSGRETIIAEARSWIGTPYHHQAALKGVGCDCLGLVRGVWRVVYGADPEHPPAYSRDWAETLREETLADAAGRHLIPLALDGFEPGDLLLFAINDNAPAKHCAILVAADRMIHAIESHPVAEVSLVPWWRNRLRFVFRFPEI</sequence>